<keyword evidence="7 16" id="KW-0808">Transferase</keyword>
<dbReference type="Gene3D" id="3.50.30.10">
    <property type="entry name" value="Phosphohistidine domain"/>
    <property type="match status" value="1"/>
</dbReference>
<evidence type="ECO:0000256" key="5">
    <source>
        <dbReference type="ARBA" id="ARBA00012142"/>
    </source>
</evidence>
<dbReference type="NCBIfam" id="TIGR01064">
    <property type="entry name" value="pyruv_kin"/>
    <property type="match status" value="1"/>
</dbReference>
<evidence type="ECO:0000313" key="19">
    <source>
        <dbReference type="EMBL" id="ADI38635.1"/>
    </source>
</evidence>
<dbReference type="SUPFAM" id="SSF52935">
    <property type="entry name" value="PK C-terminal domain-like"/>
    <property type="match status" value="1"/>
</dbReference>
<dbReference type="InterPro" id="IPR011037">
    <property type="entry name" value="Pyrv_Knase-like_insert_dom_sf"/>
</dbReference>
<reference evidence="19 20" key="1">
    <citation type="journal article" date="2010" name="PLoS ONE">
        <title>The Waddlia genome: a window into chlamydial biology.</title>
        <authorList>
            <person name="Bertelli C."/>
            <person name="Collyn F."/>
            <person name="Croxatto A."/>
            <person name="Ruckert C."/>
            <person name="Polkinghorne A."/>
            <person name="Kebbi-Beghdadi C."/>
            <person name="Goesmann A."/>
            <person name="Vaughan L."/>
            <person name="Greub G."/>
        </authorList>
    </citation>
    <scope>NUCLEOTIDE SEQUENCE [LARGE SCALE GENOMIC DNA]</scope>
    <source>
        <strain evidence="20">ATCC VR-1470 / WSU 86-1044</strain>
    </source>
</reference>
<keyword evidence="8" id="KW-0479">Metal-binding</keyword>
<dbReference type="GO" id="GO:0004743">
    <property type="term" value="F:pyruvate kinase activity"/>
    <property type="evidence" value="ECO:0007669"/>
    <property type="project" value="UniProtKB-UniRule"/>
</dbReference>
<evidence type="ECO:0000256" key="4">
    <source>
        <dbReference type="ARBA" id="ARBA00008663"/>
    </source>
</evidence>
<dbReference type="InterPro" id="IPR001697">
    <property type="entry name" value="Pyr_Knase"/>
</dbReference>
<evidence type="ECO:0000259" key="17">
    <source>
        <dbReference type="Pfam" id="PF00224"/>
    </source>
</evidence>
<dbReference type="NCBIfam" id="NF004978">
    <property type="entry name" value="PRK06354.1"/>
    <property type="match status" value="1"/>
</dbReference>
<name>D6YWX4_WADCW</name>
<keyword evidence="14 19" id="KW-0670">Pyruvate</keyword>
<evidence type="ECO:0000256" key="3">
    <source>
        <dbReference type="ARBA" id="ARBA00004997"/>
    </source>
</evidence>
<dbReference type="SUPFAM" id="SSF50800">
    <property type="entry name" value="PK beta-barrel domain-like"/>
    <property type="match status" value="1"/>
</dbReference>
<evidence type="ECO:0000256" key="2">
    <source>
        <dbReference type="ARBA" id="ARBA00001958"/>
    </source>
</evidence>
<dbReference type="InterPro" id="IPR015813">
    <property type="entry name" value="Pyrv/PenolPyrv_kinase-like_dom"/>
</dbReference>
<dbReference type="Pfam" id="PF00224">
    <property type="entry name" value="PK"/>
    <property type="match status" value="1"/>
</dbReference>
<keyword evidence="9" id="KW-0547">Nucleotide-binding</keyword>
<feature type="domain" description="Pyruvate kinase barrel" evidence="17">
    <location>
        <begin position="18"/>
        <end position="338"/>
    </location>
</feature>
<dbReference type="GO" id="GO:0000287">
    <property type="term" value="F:magnesium ion binding"/>
    <property type="evidence" value="ECO:0007669"/>
    <property type="project" value="UniProtKB-UniRule"/>
</dbReference>
<evidence type="ECO:0000256" key="13">
    <source>
        <dbReference type="ARBA" id="ARBA00023152"/>
    </source>
</evidence>
<evidence type="ECO:0000256" key="11">
    <source>
        <dbReference type="ARBA" id="ARBA00022840"/>
    </source>
</evidence>
<protein>
    <recommendedName>
        <fullName evidence="6 15">Pyruvate kinase</fullName>
        <ecNumber evidence="5 15">2.7.1.40</ecNumber>
    </recommendedName>
</protein>
<dbReference type="UniPathway" id="UPA00109">
    <property type="reaction ID" value="UER00188"/>
</dbReference>
<evidence type="ECO:0000256" key="15">
    <source>
        <dbReference type="NCBIfam" id="TIGR01064"/>
    </source>
</evidence>
<keyword evidence="13 16" id="KW-0324">Glycolysis</keyword>
<organism evidence="19 20">
    <name type="scientific">Waddlia chondrophila (strain ATCC VR-1470 / WSU 86-1044)</name>
    <dbReference type="NCBI Taxonomy" id="716544"/>
    <lineage>
        <taxon>Bacteria</taxon>
        <taxon>Pseudomonadati</taxon>
        <taxon>Chlamydiota</taxon>
        <taxon>Chlamydiia</taxon>
        <taxon>Parachlamydiales</taxon>
        <taxon>Waddliaceae</taxon>
        <taxon>Waddlia</taxon>
    </lineage>
</organism>
<dbReference type="HOGENOM" id="CLU_015439_0_2_0"/>
<evidence type="ECO:0000256" key="8">
    <source>
        <dbReference type="ARBA" id="ARBA00022723"/>
    </source>
</evidence>
<dbReference type="Gene3D" id="3.40.1380.20">
    <property type="entry name" value="Pyruvate kinase, C-terminal domain"/>
    <property type="match status" value="1"/>
</dbReference>
<dbReference type="Gene3D" id="2.40.33.10">
    <property type="entry name" value="PK beta-barrel domain-like"/>
    <property type="match status" value="1"/>
</dbReference>
<dbReference type="InterPro" id="IPR015806">
    <property type="entry name" value="Pyrv_Knase_insert_dom_sf"/>
</dbReference>
<dbReference type="InterPro" id="IPR018209">
    <property type="entry name" value="Pyrv_Knase_AS"/>
</dbReference>
<dbReference type="FunFam" id="3.20.20.60:FF:000025">
    <property type="entry name" value="Pyruvate kinase"/>
    <property type="match status" value="1"/>
</dbReference>
<evidence type="ECO:0000256" key="14">
    <source>
        <dbReference type="ARBA" id="ARBA00023317"/>
    </source>
</evidence>
<evidence type="ECO:0000259" key="18">
    <source>
        <dbReference type="Pfam" id="PF02887"/>
    </source>
</evidence>
<dbReference type="PRINTS" id="PR01050">
    <property type="entry name" value="PYRUVTKNASE"/>
</dbReference>
<evidence type="ECO:0000256" key="1">
    <source>
        <dbReference type="ARBA" id="ARBA00001946"/>
    </source>
</evidence>
<evidence type="ECO:0000256" key="12">
    <source>
        <dbReference type="ARBA" id="ARBA00022842"/>
    </source>
</evidence>
<dbReference type="PANTHER" id="PTHR11817">
    <property type="entry name" value="PYRUVATE KINASE"/>
    <property type="match status" value="1"/>
</dbReference>
<evidence type="ECO:0000256" key="9">
    <source>
        <dbReference type="ARBA" id="ARBA00022741"/>
    </source>
</evidence>
<evidence type="ECO:0000256" key="6">
    <source>
        <dbReference type="ARBA" id="ARBA00018587"/>
    </source>
</evidence>
<proteinExistence type="inferred from homology"/>
<keyword evidence="12 16" id="KW-0460">Magnesium</keyword>
<dbReference type="GO" id="GO:0005524">
    <property type="term" value="F:ATP binding"/>
    <property type="evidence" value="ECO:0007669"/>
    <property type="project" value="UniProtKB-KW"/>
</dbReference>
<dbReference type="STRING" id="716544.wcw_1283"/>
<dbReference type="InterPro" id="IPR036918">
    <property type="entry name" value="Pyrv_Knase_C_sf"/>
</dbReference>
<dbReference type="Pfam" id="PF02887">
    <property type="entry name" value="PK_C"/>
    <property type="match status" value="1"/>
</dbReference>
<feature type="domain" description="Pyruvate kinase C-terminal" evidence="18">
    <location>
        <begin position="372"/>
        <end position="483"/>
    </location>
</feature>
<comment type="cofactor">
    <cofactor evidence="2">
        <name>K(+)</name>
        <dbReference type="ChEBI" id="CHEBI:29103"/>
    </cofactor>
</comment>
<evidence type="ECO:0000313" key="20">
    <source>
        <dbReference type="Proteomes" id="UP000001505"/>
    </source>
</evidence>
<dbReference type="NCBIfam" id="NF004491">
    <property type="entry name" value="PRK05826.1"/>
    <property type="match status" value="1"/>
</dbReference>
<dbReference type="GO" id="GO:0030955">
    <property type="term" value="F:potassium ion binding"/>
    <property type="evidence" value="ECO:0007669"/>
    <property type="project" value="UniProtKB-UniRule"/>
</dbReference>
<dbReference type="FunFam" id="2.40.33.10:FF:000001">
    <property type="entry name" value="Pyruvate kinase"/>
    <property type="match status" value="1"/>
</dbReference>
<gene>
    <name evidence="19" type="primary">pyk</name>
    <name evidence="19" type="ordered locus">wcw_1283</name>
</gene>
<dbReference type="EC" id="2.7.1.40" evidence="5 15"/>
<dbReference type="Gene3D" id="3.20.20.60">
    <property type="entry name" value="Phosphoenolpyruvate-binding domains"/>
    <property type="match status" value="1"/>
</dbReference>
<dbReference type="KEGG" id="wch:wcw_1283"/>
<keyword evidence="20" id="KW-1185">Reference proteome</keyword>
<dbReference type="InterPro" id="IPR015795">
    <property type="entry name" value="Pyrv_Knase_C"/>
</dbReference>
<dbReference type="PROSITE" id="PS00110">
    <property type="entry name" value="PYRUVATE_KINASE"/>
    <property type="match status" value="1"/>
</dbReference>
<sequence>MLSAILSIVKRDRLMACRTKIICTIGPAVNTYDKICALIKAGMNVARLNFSHGSYEEHFSVIEMLKRARKELQVPLAILLDTSGPEVRVGKIQDGEIKVNKGERLRLLDKEVLGGNGVISVNPPGILKGLSVGAQVLFDDGYISSRVKEVAEEWVELEIENYGVLKGGKGVNIPNVSLNLPSVTEKDVKDIEFGCRNGIDWIAVSFVRTPENIITVKNLLESNRCSHVLVIAKIENHEGIEHFDSILQISDGVMIARGDLGVEIPLSHVPRLQKEMIRKCYLAGKPSVTATQMLESMINNPRPTRAEVSDVANAIYDSTSAVMLSGETAIGKYPIEAVEMMRDIISEAETDFDYRSLFELHSSISYNDVPSSVTLATVKTAYSSGAKAIFAFTSGGGTARLLSRLRPELPIVAMTPKENFYHQLSLNWGVIPFLGKESKTFEEGFEQVSQFALKNHILSYGDLAIATAGSTFGIKGTTNMMIVEHIGDVLVRGHLGEGEKVYGNVKFLRSPSEGLQPYHVRGALIVITKCDESYLPYIQESAGVILQNHIDDEASEMFAIEQAGLFHKPTIVRADAAAYILKEGQLVTLDPGKALIYKGVVI</sequence>
<dbReference type="AlphaFoldDB" id="D6YWX4"/>
<dbReference type="InterPro" id="IPR015793">
    <property type="entry name" value="Pyrv_Knase_brl"/>
</dbReference>
<keyword evidence="11" id="KW-0067">ATP-binding</keyword>
<dbReference type="GO" id="GO:0016301">
    <property type="term" value="F:kinase activity"/>
    <property type="evidence" value="ECO:0007669"/>
    <property type="project" value="UniProtKB-KW"/>
</dbReference>
<accession>D6YWX4</accession>
<dbReference type="Proteomes" id="UP000001505">
    <property type="component" value="Chromosome"/>
</dbReference>
<evidence type="ECO:0000256" key="7">
    <source>
        <dbReference type="ARBA" id="ARBA00022679"/>
    </source>
</evidence>
<keyword evidence="10 16" id="KW-0418">Kinase</keyword>
<dbReference type="eggNOG" id="COG0469">
    <property type="taxonomic scope" value="Bacteria"/>
</dbReference>
<comment type="pathway">
    <text evidence="3 16">Carbohydrate degradation; glycolysis; pyruvate from D-glyceraldehyde 3-phosphate: step 5/5.</text>
</comment>
<dbReference type="InterPro" id="IPR040442">
    <property type="entry name" value="Pyrv_kinase-like_dom_sf"/>
</dbReference>
<evidence type="ECO:0000256" key="10">
    <source>
        <dbReference type="ARBA" id="ARBA00022777"/>
    </source>
</evidence>
<comment type="similarity">
    <text evidence="4 16">Belongs to the pyruvate kinase family.</text>
</comment>
<dbReference type="EMBL" id="CP001928">
    <property type="protein sequence ID" value="ADI38635.1"/>
    <property type="molecule type" value="Genomic_DNA"/>
</dbReference>
<evidence type="ECO:0000256" key="16">
    <source>
        <dbReference type="RuleBase" id="RU000504"/>
    </source>
</evidence>
<comment type="cofactor">
    <cofactor evidence="1">
        <name>Mg(2+)</name>
        <dbReference type="ChEBI" id="CHEBI:18420"/>
    </cofactor>
</comment>
<dbReference type="SUPFAM" id="SSF51621">
    <property type="entry name" value="Phosphoenolpyruvate/pyruvate domain"/>
    <property type="match status" value="1"/>
</dbReference>
<comment type="catalytic activity">
    <reaction evidence="16">
        <text>pyruvate + ATP = phosphoenolpyruvate + ADP + H(+)</text>
        <dbReference type="Rhea" id="RHEA:18157"/>
        <dbReference type="ChEBI" id="CHEBI:15361"/>
        <dbReference type="ChEBI" id="CHEBI:15378"/>
        <dbReference type="ChEBI" id="CHEBI:30616"/>
        <dbReference type="ChEBI" id="CHEBI:58702"/>
        <dbReference type="ChEBI" id="CHEBI:456216"/>
        <dbReference type="EC" id="2.7.1.40"/>
    </reaction>
</comment>